<dbReference type="PROSITE" id="PS00518">
    <property type="entry name" value="ZF_RING_1"/>
    <property type="match status" value="1"/>
</dbReference>
<dbReference type="InterPro" id="IPR000315">
    <property type="entry name" value="Znf_B-box"/>
</dbReference>
<dbReference type="InterPro" id="IPR027370">
    <property type="entry name" value="Znf-RING_euk"/>
</dbReference>
<dbReference type="SMART" id="SM00184">
    <property type="entry name" value="RING"/>
    <property type="match status" value="1"/>
</dbReference>
<dbReference type="SMART" id="SM00336">
    <property type="entry name" value="BBOX"/>
    <property type="match status" value="2"/>
</dbReference>
<dbReference type="InterPro" id="IPR006574">
    <property type="entry name" value="PRY"/>
</dbReference>
<dbReference type="PRINTS" id="PR01407">
    <property type="entry name" value="BUTYPHLNCDUF"/>
</dbReference>
<keyword evidence="2" id="KW-0479">Metal-binding</keyword>
<evidence type="ECO:0000259" key="9">
    <source>
        <dbReference type="PROSITE" id="PS50119"/>
    </source>
</evidence>
<evidence type="ECO:0000256" key="3">
    <source>
        <dbReference type="ARBA" id="ARBA00022771"/>
    </source>
</evidence>
<dbReference type="Gene3D" id="2.60.120.920">
    <property type="match status" value="1"/>
</dbReference>
<evidence type="ECO:0000256" key="7">
    <source>
        <dbReference type="SAM" id="Coils"/>
    </source>
</evidence>
<accession>A0ABR0ZJ44</accession>
<dbReference type="SMART" id="SM00449">
    <property type="entry name" value="SPRY"/>
    <property type="match status" value="1"/>
</dbReference>
<keyword evidence="7" id="KW-0175">Coiled coil</keyword>
<dbReference type="Pfam" id="PF13765">
    <property type="entry name" value="PRY"/>
    <property type="match status" value="1"/>
</dbReference>
<dbReference type="InterPro" id="IPR003877">
    <property type="entry name" value="SPRY_dom"/>
</dbReference>
<evidence type="ECO:0000313" key="12">
    <source>
        <dbReference type="Proteomes" id="UP001369086"/>
    </source>
</evidence>
<dbReference type="InterPro" id="IPR043136">
    <property type="entry name" value="B30.2/SPRY_sf"/>
</dbReference>
<dbReference type="PROSITE" id="PS50188">
    <property type="entry name" value="B302_SPRY"/>
    <property type="match status" value="1"/>
</dbReference>
<dbReference type="Gene3D" id="3.30.40.10">
    <property type="entry name" value="Zinc/RING finger domain, C3HC4 (zinc finger)"/>
    <property type="match status" value="1"/>
</dbReference>
<dbReference type="InterPro" id="IPR013320">
    <property type="entry name" value="ConA-like_dom_sf"/>
</dbReference>
<evidence type="ECO:0000256" key="1">
    <source>
        <dbReference type="ARBA" id="ARBA00022588"/>
    </source>
</evidence>
<evidence type="ECO:0000259" key="8">
    <source>
        <dbReference type="PROSITE" id="PS50089"/>
    </source>
</evidence>
<dbReference type="Pfam" id="PF00643">
    <property type="entry name" value="zf-B_box"/>
    <property type="match status" value="1"/>
</dbReference>
<evidence type="ECO:0000259" key="10">
    <source>
        <dbReference type="PROSITE" id="PS50188"/>
    </source>
</evidence>
<keyword evidence="12" id="KW-1185">Reference proteome</keyword>
<dbReference type="Proteomes" id="UP001369086">
    <property type="component" value="Unassembled WGS sequence"/>
</dbReference>
<keyword evidence="3 6" id="KW-0863">Zinc-finger</keyword>
<dbReference type="SUPFAM" id="SSF49899">
    <property type="entry name" value="Concanavalin A-like lectins/glucanases"/>
    <property type="match status" value="1"/>
</dbReference>
<dbReference type="PANTHER" id="PTHR25465">
    <property type="entry name" value="B-BOX DOMAIN CONTAINING"/>
    <property type="match status" value="1"/>
</dbReference>
<dbReference type="PROSITE" id="PS50089">
    <property type="entry name" value="ZF_RING_2"/>
    <property type="match status" value="1"/>
</dbReference>
<dbReference type="Pfam" id="PF13445">
    <property type="entry name" value="zf-RING_UBOX"/>
    <property type="match status" value="1"/>
</dbReference>
<dbReference type="SUPFAM" id="SSF57845">
    <property type="entry name" value="B-box zinc-binding domain"/>
    <property type="match status" value="1"/>
</dbReference>
<evidence type="ECO:0000256" key="5">
    <source>
        <dbReference type="ARBA" id="ARBA00022859"/>
    </source>
</evidence>
<dbReference type="Gene3D" id="4.10.830.40">
    <property type="match status" value="1"/>
</dbReference>
<evidence type="ECO:0000313" key="11">
    <source>
        <dbReference type="EMBL" id="KAK6484824.1"/>
    </source>
</evidence>
<feature type="domain" description="B30.2/SPRY" evidence="10">
    <location>
        <begin position="337"/>
        <end position="534"/>
    </location>
</feature>
<dbReference type="EMBL" id="JAHFZB010000010">
    <property type="protein sequence ID" value="KAK6484824.1"/>
    <property type="molecule type" value="Genomic_DNA"/>
</dbReference>
<dbReference type="PANTHER" id="PTHR25465:SF31">
    <property type="entry name" value="RING-TYPE DOMAIN-CONTAINING PROTEIN"/>
    <property type="match status" value="1"/>
</dbReference>
<feature type="coiled-coil region" evidence="7">
    <location>
        <begin position="269"/>
        <end position="296"/>
    </location>
</feature>
<reference evidence="11 12" key="1">
    <citation type="submission" date="2021-05" db="EMBL/GenBank/DDBJ databases">
        <authorList>
            <person name="Zahm M."/>
            <person name="Klopp C."/>
            <person name="Cabau C."/>
            <person name="Kuhl H."/>
            <person name="Suciu R."/>
            <person name="Ciorpac M."/>
            <person name="Holostenco D."/>
            <person name="Gessner J."/>
            <person name="Wuertz S."/>
            <person name="Hohne C."/>
            <person name="Stock M."/>
            <person name="Gislard M."/>
            <person name="Lluch J."/>
            <person name="Milhes M."/>
            <person name="Lampietro C."/>
            <person name="Lopez Roques C."/>
            <person name="Donnadieu C."/>
            <person name="Du K."/>
            <person name="Schartl M."/>
            <person name="Guiguen Y."/>
        </authorList>
    </citation>
    <scope>NUCLEOTIDE SEQUENCE [LARGE SCALE GENOMIC DNA]</scope>
    <source>
        <strain evidence="11">Hh-F2</strain>
        <tissue evidence="11">Blood</tissue>
    </source>
</reference>
<dbReference type="InterPro" id="IPR013083">
    <property type="entry name" value="Znf_RING/FYVE/PHD"/>
</dbReference>
<proteinExistence type="predicted"/>
<dbReference type="Pfam" id="PF00622">
    <property type="entry name" value="SPRY"/>
    <property type="match status" value="1"/>
</dbReference>
<organism evidence="11 12">
    <name type="scientific">Huso huso</name>
    <name type="common">Beluga</name>
    <name type="synonym">Acipenser huso</name>
    <dbReference type="NCBI Taxonomy" id="61971"/>
    <lineage>
        <taxon>Eukaryota</taxon>
        <taxon>Metazoa</taxon>
        <taxon>Chordata</taxon>
        <taxon>Craniata</taxon>
        <taxon>Vertebrata</taxon>
        <taxon>Euteleostomi</taxon>
        <taxon>Actinopterygii</taxon>
        <taxon>Chondrostei</taxon>
        <taxon>Acipenseriformes</taxon>
        <taxon>Acipenseridae</taxon>
        <taxon>Huso</taxon>
    </lineage>
</organism>
<sequence>MDSAAINEELICAVCRDVFVEPVTLPCGHNYCNECVNQLKKSALGTTARGRSHYTCPLCLAPCETEIELKKNVVLHNIIEKICQQQLQSGANVFCSVCKGQQRAPAEKTCVSCGESYCSLHIMPHLENKFFLQHVLVSPTAETNRLCRDHGKELELYCKTDSTPLCVYCMLPSETKHLAGHDVVKLAEARHIVKEECLDKLGNIKENLSQVQGSLQKLDETASCSKDALEKKQQGYIGFLKKVKLFIDIEEKAWEKRFSVAKLQESGLIKHKAEKLEQLQTKLQEAVSAMEKALSNQDPVTLLQLLKNVAWNDLYQKGFCTPKIQEIMKGLTAEPDGSKRRIPLFNSLRGTFSDEEITLDPKTAHPQLKINNELNTVVATREQSTEEPDCERSSSWFCVLGTGAFSTGLHCWEVTVRGLPSWAVGVAYRSISRDPPDSKLGSNDKAWALSYSKSRQHFCAQHNLLMYSFSVNKTPDKIGLFLDNDSGVLSFYDADLLECLYTFYCSFKAPVYPAFCPRFEKDTEFVTEAMRVRKSILF</sequence>
<dbReference type="InterPro" id="IPR001870">
    <property type="entry name" value="B30.2/SPRY"/>
</dbReference>
<keyword evidence="5" id="KW-0391">Immunity</keyword>
<dbReference type="CDD" id="cd19769">
    <property type="entry name" value="Bbox2_TRIM16-like"/>
    <property type="match status" value="1"/>
</dbReference>
<keyword evidence="4" id="KW-0862">Zinc</keyword>
<dbReference type="SUPFAM" id="SSF57850">
    <property type="entry name" value="RING/U-box"/>
    <property type="match status" value="1"/>
</dbReference>
<evidence type="ECO:0000256" key="6">
    <source>
        <dbReference type="PROSITE-ProRule" id="PRU00024"/>
    </source>
</evidence>
<comment type="caution">
    <text evidence="11">The sequence shown here is derived from an EMBL/GenBank/DDBJ whole genome shotgun (WGS) entry which is preliminary data.</text>
</comment>
<dbReference type="InterPro" id="IPR051051">
    <property type="entry name" value="E3_ubiq-ligase_TRIM/RNF"/>
</dbReference>
<dbReference type="InterPro" id="IPR017907">
    <property type="entry name" value="Znf_RING_CS"/>
</dbReference>
<dbReference type="PROSITE" id="PS50119">
    <property type="entry name" value="ZF_BBOX"/>
    <property type="match status" value="1"/>
</dbReference>
<gene>
    <name evidence="11" type="ORF">HHUSO_G12682</name>
</gene>
<evidence type="ECO:0000256" key="4">
    <source>
        <dbReference type="ARBA" id="ARBA00022833"/>
    </source>
</evidence>
<protein>
    <submittedName>
        <fullName evidence="11">E3 ubiquitin-protein ligase TRIM41-like</fullName>
    </submittedName>
</protein>
<keyword evidence="1" id="KW-0399">Innate immunity</keyword>
<dbReference type="Gene3D" id="3.30.160.60">
    <property type="entry name" value="Classic Zinc Finger"/>
    <property type="match status" value="1"/>
</dbReference>
<evidence type="ECO:0000256" key="2">
    <source>
        <dbReference type="ARBA" id="ARBA00022723"/>
    </source>
</evidence>
<dbReference type="InterPro" id="IPR001841">
    <property type="entry name" value="Znf_RING"/>
</dbReference>
<feature type="domain" description="B box-type" evidence="9">
    <location>
        <begin position="142"/>
        <end position="186"/>
    </location>
</feature>
<dbReference type="InterPro" id="IPR003879">
    <property type="entry name" value="Butyrophylin_SPRY"/>
</dbReference>
<name>A0ABR0ZJ44_HUSHU</name>
<feature type="domain" description="RING-type" evidence="8">
    <location>
        <begin position="12"/>
        <end position="59"/>
    </location>
</feature>